<reference evidence="2 3" key="1">
    <citation type="journal article" date="2016" name="ISME J.">
        <title>Chasing the elusive Euryarchaeota class WSA2: genomes reveal a uniquely fastidious methyl-reducing methanogen.</title>
        <authorList>
            <person name="Nobu M.K."/>
            <person name="Narihiro T."/>
            <person name="Kuroda K."/>
            <person name="Mei R."/>
            <person name="Liu W.T."/>
        </authorList>
    </citation>
    <scope>NUCLEOTIDE SEQUENCE [LARGE SCALE GENOMIC DNA]</scope>
    <source>
        <strain evidence="2">U1lsi0528_Bin089</strain>
    </source>
</reference>
<dbReference type="Proteomes" id="UP000075578">
    <property type="component" value="Unassembled WGS sequence"/>
</dbReference>
<dbReference type="Gene3D" id="3.40.50.150">
    <property type="entry name" value="Vaccinia Virus protein VP39"/>
    <property type="match status" value="1"/>
</dbReference>
<name>A0A150IVM0_9EURY</name>
<dbReference type="AlphaFoldDB" id="A0A150IVM0"/>
<dbReference type="Pfam" id="PF13649">
    <property type="entry name" value="Methyltransf_25"/>
    <property type="match status" value="1"/>
</dbReference>
<feature type="domain" description="Methyltransferase" evidence="1">
    <location>
        <begin position="70"/>
        <end position="147"/>
    </location>
</feature>
<keyword evidence="2" id="KW-0489">Methyltransferase</keyword>
<dbReference type="InterPro" id="IPR041698">
    <property type="entry name" value="Methyltransf_25"/>
</dbReference>
<comment type="caution">
    <text evidence="2">The sequence shown here is derived from an EMBL/GenBank/DDBJ whole genome shotgun (WGS) entry which is preliminary data.</text>
</comment>
<sequence length="284" mass="33578">MTFNYKNFYSEIDWSSYWDKTINFSFSNNGDYENYYNDKQRALSYDNSKLIKEDGEKRAKEFNFDKKYRVLDIGAGPGVLAIPLARYIKKVTVVEPSASMIDLLKKHMIDEGLTNIEIFKSKWEDFDKDAIEKHDVVIASYSLSMQNIKSCLLKMEECSIKEVILYWFSGITSWEKLYLDLYPKIYGREYIPTPKCNILYNILYNMGRNPSITYLKGTSFPKIYESIDQSVQDIKLRLRIFESIYDEYLKKYAESKLRKLDGKYIWDDDTNYVRISWSAKNIGD</sequence>
<evidence type="ECO:0000259" key="1">
    <source>
        <dbReference type="Pfam" id="PF13649"/>
    </source>
</evidence>
<organism evidence="2 3">
    <name type="scientific">Candidatus Methanofastidiosum methylothiophilum</name>
    <dbReference type="NCBI Taxonomy" id="1705564"/>
    <lineage>
        <taxon>Archaea</taxon>
        <taxon>Methanobacteriati</taxon>
        <taxon>Methanobacteriota</taxon>
        <taxon>Stenosarchaea group</taxon>
        <taxon>Candidatus Methanofastidiosia</taxon>
        <taxon>Candidatus Methanofastidiosales</taxon>
        <taxon>Candidatus Methanofastidiosaceae</taxon>
        <taxon>Candidatus Methanofastidiosum</taxon>
    </lineage>
</organism>
<keyword evidence="2" id="KW-0808">Transferase</keyword>
<dbReference type="InterPro" id="IPR029063">
    <property type="entry name" value="SAM-dependent_MTases_sf"/>
</dbReference>
<dbReference type="GO" id="GO:0032259">
    <property type="term" value="P:methylation"/>
    <property type="evidence" value="ECO:0007669"/>
    <property type="project" value="UniProtKB-KW"/>
</dbReference>
<protein>
    <submittedName>
        <fullName evidence="2">Bifunctional 3-demethylubiquinone-9 3-methyltransferase/ 2-octaprenyl-6-hydroxy phenol methylase</fullName>
    </submittedName>
</protein>
<dbReference type="EMBL" id="LNGD01000120">
    <property type="protein sequence ID" value="KYC49000.1"/>
    <property type="molecule type" value="Genomic_DNA"/>
</dbReference>
<accession>A0A150IVM0</accession>
<proteinExistence type="predicted"/>
<evidence type="ECO:0000313" key="2">
    <source>
        <dbReference type="EMBL" id="KYC49000.1"/>
    </source>
</evidence>
<dbReference type="InterPro" id="IPR050723">
    <property type="entry name" value="CFA/CMAS"/>
</dbReference>
<dbReference type="SUPFAM" id="SSF53335">
    <property type="entry name" value="S-adenosyl-L-methionine-dependent methyltransferases"/>
    <property type="match status" value="1"/>
</dbReference>
<gene>
    <name evidence="2" type="ORF">AMQ74_01507</name>
</gene>
<evidence type="ECO:0000313" key="3">
    <source>
        <dbReference type="Proteomes" id="UP000075578"/>
    </source>
</evidence>
<dbReference type="GO" id="GO:0008168">
    <property type="term" value="F:methyltransferase activity"/>
    <property type="evidence" value="ECO:0007669"/>
    <property type="project" value="UniProtKB-KW"/>
</dbReference>
<keyword evidence="2" id="KW-0830">Ubiquinone</keyword>
<dbReference type="PANTHER" id="PTHR43667:SF2">
    <property type="entry name" value="FATTY ACID C-METHYL TRANSFERASE"/>
    <property type="match status" value="1"/>
</dbReference>
<dbReference type="CDD" id="cd02440">
    <property type="entry name" value="AdoMet_MTases"/>
    <property type="match status" value="1"/>
</dbReference>
<dbReference type="PANTHER" id="PTHR43667">
    <property type="entry name" value="CYCLOPROPANE-FATTY-ACYL-PHOSPHOLIPID SYNTHASE"/>
    <property type="match status" value="1"/>
</dbReference>